<dbReference type="EMBL" id="JADFTS010000007">
    <property type="protein sequence ID" value="KAF9596602.1"/>
    <property type="molecule type" value="Genomic_DNA"/>
</dbReference>
<protein>
    <recommendedName>
        <fullName evidence="2">R3H domain-containing protein</fullName>
    </recommendedName>
</protein>
<gene>
    <name evidence="3" type="ORF">IFM89_012725</name>
</gene>
<accession>A0A835LL74</accession>
<sequence length="87" mass="9944">MDSTYLRQYKESVSYDHIVYCSLDGILELKPMSLYNRLLLHRLADIFGLAHKSVGEGDDRHLILEGSPESSIPSVLVSDILWQCNDY</sequence>
<evidence type="ECO:0000313" key="3">
    <source>
        <dbReference type="EMBL" id="KAF9596602.1"/>
    </source>
</evidence>
<dbReference type="Pfam" id="PF01424">
    <property type="entry name" value="R3H"/>
    <property type="match status" value="1"/>
</dbReference>
<name>A0A835LL74_9MAGN</name>
<reference evidence="3 4" key="1">
    <citation type="submission" date="2020-10" db="EMBL/GenBank/DDBJ databases">
        <title>The Coptis chinensis genome and diversification of protoberbering-type alkaloids.</title>
        <authorList>
            <person name="Wang B."/>
            <person name="Shu S."/>
            <person name="Song C."/>
            <person name="Liu Y."/>
        </authorList>
    </citation>
    <scope>NUCLEOTIDE SEQUENCE [LARGE SCALE GENOMIC DNA]</scope>
    <source>
        <strain evidence="3">HL-2020</strain>
        <tissue evidence="3">Leaf</tissue>
    </source>
</reference>
<comment type="caution">
    <text evidence="3">The sequence shown here is derived from an EMBL/GenBank/DDBJ whole genome shotgun (WGS) entry which is preliminary data.</text>
</comment>
<evidence type="ECO:0000313" key="4">
    <source>
        <dbReference type="Proteomes" id="UP000631114"/>
    </source>
</evidence>
<dbReference type="OrthoDB" id="278430at2759"/>
<dbReference type="InterPro" id="IPR036867">
    <property type="entry name" value="R3H_dom_sf"/>
</dbReference>
<keyword evidence="1" id="KW-0597">Phosphoprotein</keyword>
<dbReference type="Proteomes" id="UP000631114">
    <property type="component" value="Unassembled WGS sequence"/>
</dbReference>
<dbReference type="PROSITE" id="PS51061">
    <property type="entry name" value="R3H"/>
    <property type="match status" value="1"/>
</dbReference>
<dbReference type="PANTHER" id="PTHR15672">
    <property type="entry name" value="CAMP-REGULATED PHOSPHOPROTEIN 21 RELATED R3H DOMAIN CONTAINING PROTEIN"/>
    <property type="match status" value="1"/>
</dbReference>
<organism evidence="3 4">
    <name type="scientific">Coptis chinensis</name>
    <dbReference type="NCBI Taxonomy" id="261450"/>
    <lineage>
        <taxon>Eukaryota</taxon>
        <taxon>Viridiplantae</taxon>
        <taxon>Streptophyta</taxon>
        <taxon>Embryophyta</taxon>
        <taxon>Tracheophyta</taxon>
        <taxon>Spermatophyta</taxon>
        <taxon>Magnoliopsida</taxon>
        <taxon>Ranunculales</taxon>
        <taxon>Ranunculaceae</taxon>
        <taxon>Coptidoideae</taxon>
        <taxon>Coptis</taxon>
    </lineage>
</organism>
<dbReference type="GO" id="GO:0003676">
    <property type="term" value="F:nucleic acid binding"/>
    <property type="evidence" value="ECO:0007669"/>
    <property type="project" value="UniProtKB-UniRule"/>
</dbReference>
<evidence type="ECO:0000256" key="1">
    <source>
        <dbReference type="ARBA" id="ARBA00022553"/>
    </source>
</evidence>
<dbReference type="SUPFAM" id="SSF82708">
    <property type="entry name" value="R3H domain"/>
    <property type="match status" value="1"/>
</dbReference>
<keyword evidence="4" id="KW-1185">Reference proteome</keyword>
<evidence type="ECO:0000259" key="2">
    <source>
        <dbReference type="PROSITE" id="PS51061"/>
    </source>
</evidence>
<dbReference type="CDD" id="cd02325">
    <property type="entry name" value="R3H"/>
    <property type="match status" value="1"/>
</dbReference>
<dbReference type="PANTHER" id="PTHR15672:SF25">
    <property type="entry name" value="OS01G0100600 PROTEIN"/>
    <property type="match status" value="1"/>
</dbReference>
<feature type="domain" description="R3H" evidence="2">
    <location>
        <begin position="5"/>
        <end position="68"/>
    </location>
</feature>
<proteinExistence type="predicted"/>
<dbReference type="InterPro" id="IPR001374">
    <property type="entry name" value="R3H_dom"/>
</dbReference>
<dbReference type="AlphaFoldDB" id="A0A835LL74"/>
<dbReference type="Gene3D" id="3.30.1370.50">
    <property type="entry name" value="R3H-like domain"/>
    <property type="match status" value="1"/>
</dbReference>
<dbReference type="InterPro" id="IPR051937">
    <property type="entry name" value="R3H_domain_containing"/>
</dbReference>